<accession>A0ABT9NR38</accession>
<keyword evidence="10" id="KW-1185">Reference proteome</keyword>
<keyword evidence="4 7" id="KW-0554">One-carbon metabolism</keyword>
<protein>
    <recommendedName>
        <fullName evidence="3 7">Dihydrofolate reductase</fullName>
        <ecNumber evidence="3 7">1.5.1.3</ecNumber>
    </recommendedName>
</protein>
<comment type="pathway">
    <text evidence="1 7">Cofactor biosynthesis; tetrahydrofolate biosynthesis; 5,6,7,8-tetrahydrofolate from 7,8-dihydrofolate: step 1/1.</text>
</comment>
<comment type="catalytic activity">
    <reaction evidence="7">
        <text>(6S)-5,6,7,8-tetrahydrofolate + NADP(+) = 7,8-dihydrofolate + NADPH + H(+)</text>
        <dbReference type="Rhea" id="RHEA:15009"/>
        <dbReference type="ChEBI" id="CHEBI:15378"/>
        <dbReference type="ChEBI" id="CHEBI:57451"/>
        <dbReference type="ChEBI" id="CHEBI:57453"/>
        <dbReference type="ChEBI" id="CHEBI:57783"/>
        <dbReference type="ChEBI" id="CHEBI:58349"/>
        <dbReference type="EC" id="1.5.1.3"/>
    </reaction>
</comment>
<name>A0ABT9NR38_9ACTN</name>
<dbReference type="PIRSF" id="PIRSF000194">
    <property type="entry name" value="DHFR"/>
    <property type="match status" value="1"/>
</dbReference>
<dbReference type="InterPro" id="IPR024072">
    <property type="entry name" value="DHFR-like_dom_sf"/>
</dbReference>
<dbReference type="GO" id="GO:0004146">
    <property type="term" value="F:dihydrofolate reductase activity"/>
    <property type="evidence" value="ECO:0007669"/>
    <property type="project" value="UniProtKB-EC"/>
</dbReference>
<dbReference type="Gene3D" id="3.40.430.10">
    <property type="entry name" value="Dihydrofolate Reductase, subunit A"/>
    <property type="match status" value="1"/>
</dbReference>
<keyword evidence="5 7" id="KW-0521">NADP</keyword>
<dbReference type="PRINTS" id="PR00070">
    <property type="entry name" value="DHFR"/>
</dbReference>
<proteinExistence type="inferred from homology"/>
<dbReference type="Pfam" id="PF00186">
    <property type="entry name" value="DHFR_1"/>
    <property type="match status" value="1"/>
</dbReference>
<dbReference type="InterPro" id="IPR012259">
    <property type="entry name" value="DHFR"/>
</dbReference>
<reference evidence="9 10" key="1">
    <citation type="submission" date="2023-07" db="EMBL/GenBank/DDBJ databases">
        <title>Sequencing the genomes of 1000 actinobacteria strains.</title>
        <authorList>
            <person name="Klenk H.-P."/>
        </authorList>
    </citation>
    <scope>NUCLEOTIDE SEQUENCE [LARGE SCALE GENOMIC DNA]</scope>
    <source>
        <strain evidence="9 10">GD13</strain>
    </source>
</reference>
<evidence type="ECO:0000313" key="10">
    <source>
        <dbReference type="Proteomes" id="UP001240447"/>
    </source>
</evidence>
<feature type="domain" description="DHFR" evidence="8">
    <location>
        <begin position="11"/>
        <end position="166"/>
    </location>
</feature>
<evidence type="ECO:0000256" key="1">
    <source>
        <dbReference type="ARBA" id="ARBA00004903"/>
    </source>
</evidence>
<comment type="function">
    <text evidence="7">Key enzyme in folate metabolism. Catalyzes an essential reaction for de novo glycine and purine synthesis, and for DNA precursor synthesis.</text>
</comment>
<evidence type="ECO:0000256" key="7">
    <source>
        <dbReference type="PIRNR" id="PIRNR000194"/>
    </source>
</evidence>
<keyword evidence="6 7" id="KW-0560">Oxidoreductase</keyword>
<dbReference type="EMBL" id="JAUSQM010000001">
    <property type="protein sequence ID" value="MDP9822644.1"/>
    <property type="molecule type" value="Genomic_DNA"/>
</dbReference>
<evidence type="ECO:0000256" key="3">
    <source>
        <dbReference type="ARBA" id="ARBA00012856"/>
    </source>
</evidence>
<dbReference type="PANTHER" id="PTHR48069">
    <property type="entry name" value="DIHYDROFOLATE REDUCTASE"/>
    <property type="match status" value="1"/>
</dbReference>
<dbReference type="InterPro" id="IPR001796">
    <property type="entry name" value="DHFR_dom"/>
</dbReference>
<comment type="similarity">
    <text evidence="2 7">Belongs to the dihydrofolate reductase family.</text>
</comment>
<dbReference type="EC" id="1.5.1.3" evidence="3 7"/>
<dbReference type="PANTHER" id="PTHR48069:SF3">
    <property type="entry name" value="DIHYDROFOLATE REDUCTASE"/>
    <property type="match status" value="1"/>
</dbReference>
<dbReference type="PROSITE" id="PS51330">
    <property type="entry name" value="DHFR_2"/>
    <property type="match status" value="1"/>
</dbReference>
<dbReference type="CDD" id="cd00209">
    <property type="entry name" value="DHFR"/>
    <property type="match status" value="1"/>
</dbReference>
<evidence type="ECO:0000256" key="6">
    <source>
        <dbReference type="ARBA" id="ARBA00023002"/>
    </source>
</evidence>
<gene>
    <name evidence="9" type="ORF">J2S59_002453</name>
</gene>
<evidence type="ECO:0000256" key="4">
    <source>
        <dbReference type="ARBA" id="ARBA00022563"/>
    </source>
</evidence>
<sequence length="166" mass="18755">MPRDDGGPEPRMILVAAVADNGVIARDGAIPWDLPEDMRHFRRTTTGHAMLMGRTTYDEMGALPQRTSIVLTRNPDFVAHDAHVVHDIDQALALAAKLHPDQPLMVVGGAQIYRLALESGAQEQVLSEVHLSPEGDTFYPDWDRSAWREDRREPHDGFDIVWWVRR</sequence>
<evidence type="ECO:0000259" key="8">
    <source>
        <dbReference type="PROSITE" id="PS51330"/>
    </source>
</evidence>
<evidence type="ECO:0000256" key="2">
    <source>
        <dbReference type="ARBA" id="ARBA00009539"/>
    </source>
</evidence>
<evidence type="ECO:0000313" key="9">
    <source>
        <dbReference type="EMBL" id="MDP9822644.1"/>
    </source>
</evidence>
<dbReference type="Proteomes" id="UP001240447">
    <property type="component" value="Unassembled WGS sequence"/>
</dbReference>
<dbReference type="RefSeq" id="WP_068121602.1">
    <property type="nucleotide sequence ID" value="NZ_CCXJ01000390.1"/>
</dbReference>
<organism evidence="9 10">
    <name type="scientific">Nocardioides massiliensis</name>
    <dbReference type="NCBI Taxonomy" id="1325935"/>
    <lineage>
        <taxon>Bacteria</taxon>
        <taxon>Bacillati</taxon>
        <taxon>Actinomycetota</taxon>
        <taxon>Actinomycetes</taxon>
        <taxon>Propionibacteriales</taxon>
        <taxon>Nocardioidaceae</taxon>
        <taxon>Nocardioides</taxon>
    </lineage>
</organism>
<comment type="caution">
    <text evidence="9">The sequence shown here is derived from an EMBL/GenBank/DDBJ whole genome shotgun (WGS) entry which is preliminary data.</text>
</comment>
<evidence type="ECO:0000256" key="5">
    <source>
        <dbReference type="ARBA" id="ARBA00022857"/>
    </source>
</evidence>
<dbReference type="SUPFAM" id="SSF53597">
    <property type="entry name" value="Dihydrofolate reductase-like"/>
    <property type="match status" value="1"/>
</dbReference>